<evidence type="ECO:0000313" key="7">
    <source>
        <dbReference type="Proteomes" id="UP000751614"/>
    </source>
</evidence>
<dbReference type="InterPro" id="IPR014284">
    <property type="entry name" value="RNA_pol_sigma-70_dom"/>
</dbReference>
<evidence type="ECO:0000256" key="1">
    <source>
        <dbReference type="ARBA" id="ARBA00010641"/>
    </source>
</evidence>
<keyword evidence="2" id="KW-0805">Transcription regulation</keyword>
<evidence type="ECO:0000313" key="6">
    <source>
        <dbReference type="EMBL" id="TMU54472.1"/>
    </source>
</evidence>
<keyword evidence="4" id="KW-0804">Transcription</keyword>
<accession>A0ABY2WIV8</accession>
<dbReference type="EMBL" id="VCNI01000002">
    <property type="protein sequence ID" value="TMU54472.1"/>
    <property type="molecule type" value="Genomic_DNA"/>
</dbReference>
<comment type="caution">
    <text evidence="6">The sequence shown here is derived from an EMBL/GenBank/DDBJ whole genome shotgun (WGS) entry which is preliminary data.</text>
</comment>
<sequence>MTETIWRAFNQQLLGFIKARVNSKETAEDILQEVFIKIHKGVHKLNDNSKIESWIYQITRNSIIDHYRKRKLNTQELNFDISLPEEIDANTLDFTECLKPFIRQLPEKYQDILWKTTYGNQPQKEYAISNDLTYSMAKSRMQRARKQLNQLFNQCCAIEADRYGNIIAAKEKDCSC</sequence>
<dbReference type="NCBIfam" id="TIGR02937">
    <property type="entry name" value="sigma70-ECF"/>
    <property type="match status" value="1"/>
</dbReference>
<dbReference type="PANTHER" id="PTHR43133:SF62">
    <property type="entry name" value="RNA POLYMERASE SIGMA FACTOR SIGZ"/>
    <property type="match status" value="1"/>
</dbReference>
<dbReference type="Pfam" id="PF04542">
    <property type="entry name" value="Sigma70_r2"/>
    <property type="match status" value="1"/>
</dbReference>
<evidence type="ECO:0000256" key="3">
    <source>
        <dbReference type="ARBA" id="ARBA00023082"/>
    </source>
</evidence>
<dbReference type="Gene3D" id="1.10.10.10">
    <property type="entry name" value="Winged helix-like DNA-binding domain superfamily/Winged helix DNA-binding domain"/>
    <property type="match status" value="1"/>
</dbReference>
<name>A0ABY2WIV8_9FLAO</name>
<evidence type="ECO:0000256" key="4">
    <source>
        <dbReference type="ARBA" id="ARBA00023163"/>
    </source>
</evidence>
<protein>
    <submittedName>
        <fullName evidence="6">Sigma-70 family RNA polymerase sigma factor</fullName>
    </submittedName>
</protein>
<dbReference type="InterPro" id="IPR039425">
    <property type="entry name" value="RNA_pol_sigma-70-like"/>
</dbReference>
<keyword evidence="7" id="KW-1185">Reference proteome</keyword>
<dbReference type="SUPFAM" id="SSF88946">
    <property type="entry name" value="Sigma2 domain of RNA polymerase sigma factors"/>
    <property type="match status" value="1"/>
</dbReference>
<feature type="domain" description="RNA polymerase sigma-70 region 2" evidence="5">
    <location>
        <begin position="7"/>
        <end position="71"/>
    </location>
</feature>
<organism evidence="6 7">
    <name type="scientific">Flagellimonas algicola</name>
    <dbReference type="NCBI Taxonomy" id="2583815"/>
    <lineage>
        <taxon>Bacteria</taxon>
        <taxon>Pseudomonadati</taxon>
        <taxon>Bacteroidota</taxon>
        <taxon>Flavobacteriia</taxon>
        <taxon>Flavobacteriales</taxon>
        <taxon>Flavobacteriaceae</taxon>
        <taxon>Flagellimonas</taxon>
    </lineage>
</organism>
<dbReference type="InterPro" id="IPR036388">
    <property type="entry name" value="WH-like_DNA-bd_sf"/>
</dbReference>
<dbReference type="Gene3D" id="1.10.1740.10">
    <property type="match status" value="1"/>
</dbReference>
<proteinExistence type="inferred from homology"/>
<dbReference type="InterPro" id="IPR013324">
    <property type="entry name" value="RNA_pol_sigma_r3/r4-like"/>
</dbReference>
<dbReference type="InterPro" id="IPR007627">
    <property type="entry name" value="RNA_pol_sigma70_r2"/>
</dbReference>
<dbReference type="PANTHER" id="PTHR43133">
    <property type="entry name" value="RNA POLYMERASE ECF-TYPE SIGMA FACTO"/>
    <property type="match status" value="1"/>
</dbReference>
<dbReference type="RefSeq" id="WP_138835686.1">
    <property type="nucleotide sequence ID" value="NZ_VCNI01000002.1"/>
</dbReference>
<gene>
    <name evidence="6" type="ORF">FGG15_09625</name>
</gene>
<evidence type="ECO:0000259" key="5">
    <source>
        <dbReference type="Pfam" id="PF04542"/>
    </source>
</evidence>
<dbReference type="Proteomes" id="UP000751614">
    <property type="component" value="Unassembled WGS sequence"/>
</dbReference>
<keyword evidence="3" id="KW-0731">Sigma factor</keyword>
<reference evidence="6 7" key="1">
    <citation type="submission" date="2019-05" db="EMBL/GenBank/DDBJ databases">
        <title>Flagellimonas sp. AsT0115, sp. nov., isolated from a marine red algae, Asparagopsis taxiformis.</title>
        <authorList>
            <person name="Kim J."/>
            <person name="Jeong S.E."/>
            <person name="Jeon C.O."/>
        </authorList>
    </citation>
    <scope>NUCLEOTIDE SEQUENCE [LARGE SCALE GENOMIC DNA]</scope>
    <source>
        <strain evidence="6 7">AsT0115</strain>
    </source>
</reference>
<comment type="similarity">
    <text evidence="1">Belongs to the sigma-70 factor family. ECF subfamily.</text>
</comment>
<dbReference type="SUPFAM" id="SSF88659">
    <property type="entry name" value="Sigma3 and sigma4 domains of RNA polymerase sigma factors"/>
    <property type="match status" value="1"/>
</dbReference>
<dbReference type="InterPro" id="IPR013325">
    <property type="entry name" value="RNA_pol_sigma_r2"/>
</dbReference>
<evidence type="ECO:0000256" key="2">
    <source>
        <dbReference type="ARBA" id="ARBA00023015"/>
    </source>
</evidence>